<dbReference type="SUPFAM" id="SSF50249">
    <property type="entry name" value="Nucleic acid-binding proteins"/>
    <property type="match status" value="3"/>
</dbReference>
<comment type="similarity">
    <text evidence="5">Belongs to the RNR ribonuclease family. DIS3L2 subfamily.</text>
</comment>
<dbReference type="InterPro" id="IPR012340">
    <property type="entry name" value="NA-bd_OB-fold"/>
</dbReference>
<evidence type="ECO:0000313" key="9">
    <source>
        <dbReference type="EnsemblPlants" id="KRH18781"/>
    </source>
</evidence>
<dbReference type="Pfam" id="PF17849">
    <property type="entry name" value="OB_Dis3"/>
    <property type="match status" value="1"/>
</dbReference>
<dbReference type="InterPro" id="IPR028591">
    <property type="entry name" value="DIS3L2"/>
</dbReference>
<dbReference type="GO" id="GO:0046872">
    <property type="term" value="F:metal ion binding"/>
    <property type="evidence" value="ECO:0007669"/>
    <property type="project" value="UniProtKB-KW"/>
</dbReference>
<keyword evidence="4 5" id="KW-0694">RNA-binding</keyword>
<keyword evidence="5" id="KW-0540">Nuclease</keyword>
<organism evidence="8">
    <name type="scientific">Glycine max</name>
    <name type="common">Soybean</name>
    <name type="synonym">Glycine hispida</name>
    <dbReference type="NCBI Taxonomy" id="3847"/>
    <lineage>
        <taxon>Eukaryota</taxon>
        <taxon>Viridiplantae</taxon>
        <taxon>Streptophyta</taxon>
        <taxon>Embryophyta</taxon>
        <taxon>Tracheophyta</taxon>
        <taxon>Spermatophyta</taxon>
        <taxon>Magnoliopsida</taxon>
        <taxon>eudicotyledons</taxon>
        <taxon>Gunneridae</taxon>
        <taxon>Pentapetalae</taxon>
        <taxon>rosids</taxon>
        <taxon>fabids</taxon>
        <taxon>Fabales</taxon>
        <taxon>Fabaceae</taxon>
        <taxon>Papilionoideae</taxon>
        <taxon>50 kb inversion clade</taxon>
        <taxon>NPAAA clade</taxon>
        <taxon>indigoferoid/millettioid clade</taxon>
        <taxon>Phaseoleae</taxon>
        <taxon>Glycine</taxon>
        <taxon>Glycine subgen. Soja</taxon>
    </lineage>
</organism>
<protein>
    <recommendedName>
        <fullName evidence="5">DIS3-like exonuclease 2</fullName>
        <ecNumber evidence="5">3.1.13.-</ecNumber>
    </recommendedName>
</protein>
<evidence type="ECO:0000313" key="10">
    <source>
        <dbReference type="Proteomes" id="UP000008827"/>
    </source>
</evidence>
<feature type="binding site" evidence="5">
    <location>
        <position position="534"/>
    </location>
    <ligand>
        <name>Mg(2+)</name>
        <dbReference type="ChEBI" id="CHEBI:18420"/>
    </ligand>
</feature>
<dbReference type="PANTHER" id="PTHR23355">
    <property type="entry name" value="RIBONUCLEASE"/>
    <property type="match status" value="1"/>
</dbReference>
<evidence type="ECO:0000256" key="4">
    <source>
        <dbReference type="ARBA" id="ARBA00022884"/>
    </source>
</evidence>
<dbReference type="InterPro" id="IPR022966">
    <property type="entry name" value="RNase_II/R_CS"/>
</dbReference>
<keyword evidence="5" id="KW-0269">Exonuclease</keyword>
<dbReference type="Proteomes" id="UP000008827">
    <property type="component" value="Chromosome 13"/>
</dbReference>
<dbReference type="GO" id="GO:0000956">
    <property type="term" value="P:nuclear-transcribed mRNA catabolic process"/>
    <property type="evidence" value="ECO:0007669"/>
    <property type="project" value="UniProtKB-UniRule"/>
</dbReference>
<proteinExistence type="inferred from homology"/>
<keyword evidence="2 5" id="KW-0479">Metal-binding</keyword>
<dbReference type="Pfam" id="PF00773">
    <property type="entry name" value="RNB"/>
    <property type="match status" value="1"/>
</dbReference>
<dbReference type="Gene3D" id="2.40.50.690">
    <property type="match status" value="1"/>
</dbReference>
<evidence type="ECO:0000259" key="7">
    <source>
        <dbReference type="SMART" id="SM00955"/>
    </source>
</evidence>
<evidence type="ECO:0000256" key="1">
    <source>
        <dbReference type="ARBA" id="ARBA00022490"/>
    </source>
</evidence>
<dbReference type="Gene3D" id="2.40.50.700">
    <property type="match status" value="1"/>
</dbReference>
<name>A0A0R0GK53_SOYBN</name>
<evidence type="ECO:0000256" key="2">
    <source>
        <dbReference type="ARBA" id="ARBA00022723"/>
    </source>
</evidence>
<dbReference type="GO" id="GO:1990074">
    <property type="term" value="P:polyuridylation-dependent mRNA catabolic process"/>
    <property type="evidence" value="ECO:0007669"/>
    <property type="project" value="UniProtKB-UniRule"/>
</dbReference>
<dbReference type="SMR" id="A0A0R0GK53"/>
<comment type="subcellular location">
    <subcellularLocation>
        <location evidence="5">Cytoplasm</location>
    </subcellularLocation>
    <subcellularLocation>
        <location evidence="5">Cytoplasm</location>
        <location evidence="5">P-body</location>
    </subcellularLocation>
</comment>
<dbReference type="FunFam" id="2.40.50.700:FF:000005">
    <property type="entry name" value="DIS3-like exonuclease 2"/>
    <property type="match status" value="1"/>
</dbReference>
<feature type="region of interest" description="Disordered" evidence="6">
    <location>
        <begin position="1"/>
        <end position="68"/>
    </location>
</feature>
<evidence type="ECO:0000313" key="8">
    <source>
        <dbReference type="EMBL" id="KRH18781.1"/>
    </source>
</evidence>
<dbReference type="PROSITE" id="PS01175">
    <property type="entry name" value="RIBONUCLEASE_II"/>
    <property type="match status" value="1"/>
</dbReference>
<reference evidence="8" key="3">
    <citation type="submission" date="2018-07" db="EMBL/GenBank/DDBJ databases">
        <title>WGS assembly of Glycine max.</title>
        <authorList>
            <person name="Schmutz J."/>
            <person name="Cannon S."/>
            <person name="Schlueter J."/>
            <person name="Ma J."/>
            <person name="Mitros T."/>
            <person name="Nelson W."/>
            <person name="Hyten D."/>
            <person name="Song Q."/>
            <person name="Thelen J."/>
            <person name="Cheng J."/>
            <person name="Xu D."/>
            <person name="Hellsten U."/>
            <person name="May G."/>
            <person name="Yu Y."/>
            <person name="Sakurai T."/>
            <person name="Umezawa T."/>
            <person name="Bhattacharyya M."/>
            <person name="Sandhu D."/>
            <person name="Valliyodan B."/>
            <person name="Lindquist E."/>
            <person name="Peto M."/>
            <person name="Grant D."/>
            <person name="Shu S."/>
            <person name="Goodstein D."/>
            <person name="Barry K."/>
            <person name="Futrell-Griggs M."/>
            <person name="Abernathy B."/>
            <person name="Du J."/>
            <person name="Tian Z."/>
            <person name="Zhu L."/>
            <person name="Gill N."/>
            <person name="Joshi T."/>
            <person name="Libault M."/>
            <person name="Sethuraman A."/>
            <person name="Zhang X."/>
            <person name="Shinozaki K."/>
            <person name="Nguyen H."/>
            <person name="Wing R."/>
            <person name="Cregan P."/>
            <person name="Specht J."/>
            <person name="Grimwood J."/>
            <person name="Rokhsar D."/>
            <person name="Stacey G."/>
            <person name="Shoemaker R."/>
            <person name="Jackson S."/>
        </authorList>
    </citation>
    <scope>NUCLEOTIDE SEQUENCE</scope>
    <source>
        <tissue evidence="8">Callus</tissue>
    </source>
</reference>
<dbReference type="GO" id="GO:0000175">
    <property type="term" value="F:3'-5'-RNA exonuclease activity"/>
    <property type="evidence" value="ECO:0000318"/>
    <property type="project" value="GO_Central"/>
</dbReference>
<keyword evidence="5" id="KW-0378">Hydrolase</keyword>
<dbReference type="GO" id="GO:0003723">
    <property type="term" value="F:RNA binding"/>
    <property type="evidence" value="ECO:0007669"/>
    <property type="project" value="UniProtKB-KW"/>
</dbReference>
<dbReference type="ExpressionAtlas" id="A0A0R0GK53">
    <property type="expression patterns" value="baseline and differential"/>
</dbReference>
<keyword evidence="10" id="KW-1185">Reference proteome</keyword>
<sequence>MRPAVEGSMAERFDDGEKEKKKKKRRSNRRSKQNPPSSSASEVNEAQGLSPDSGKIGTPTHASPSLGNSLNQVNVCSSNEQGLSKASNVAFISIPPMHINEQVEPGDLRILPMCGGGIDSNSFSEPTGCRGSSGINKNKDSVPCGQIGLCGQEKYFSPHWSVEAVEKELEEGDVFKALFHVNAHNRLEAYCKIDGMPTDVFIGGIPAQNRAVEGDVVAVKFDPLPLWTKMKGPNGSCNNTATPEGCNLTEDKEVGGNICKGKAKVDAEYESAHGRSYPGQNKEDADQNSLYKSYPFTETTMVYDDITSRGSTNHLDLHGMANHDSINGHHCAAPNSLKINSCSGQSNAVEKMCLLVNSFPSKRPTGRVVAIIERSPRREGIVGHINVKQWVSFRDTSKKDVKKNKNLISEHEYIQLIPTDPKFPNMMLLVRKLPKCIKKRMKSGDVTIQMDLVAVQIDDWVEESPFPEAHILRVFGQGGEVQTQLDAILFQNAICLSEFSPEALSCLPCVPWEIPLKEIQSRIDLRNLCIFTIDPSTATDLDDALSIEKLPNGNYRVGVHIADVSYFVLPDTALDNEAKFRSTSVYMLQRKLPMLPALLSENIGSLSPGVDRLAVSMLLDINVAGDVVDRWIGRTVIQSCCKLSYEHAQDIIDKAFDFEGSNFIEDGYPRVYGHFEWPDVIMSLESLYEISNVLKQKRFTDGALRLENPKVVILFDENGVPYDSRLSERKESNFLVEEYMLLANRIAAEVICRAYPDGALLRRHPEPNMRKLREFMAFCQKHGLELNTSSSGELHWSLEQIREKLKGDPVLYNILISYATRPMQLASYFCSGDLKDSENEWGHYALAVPFYTHFTSPLRRYPDIIVHRTLLATIEAEELYMKHQKALQGSKEVKVQKRCFTGINFDKSAAESTEGREALSAAAVKHSVPCAETLADIATYCNGRKLASRNVKDACDKLYIWFLLKKKEVLLSEARILGLGPRFMSIYIQKLAIERRIYYDEVQGLTVEWLETTSTLVLSMSTNKCAYRRGCPNKLRPFEEVALLTCPYNLDFTTDNSNPSEVMKVDDSISAMDREPISRSDALETLIDPAFFPLTVRLLSTIPVALHAVGGDDGPLDIGVRLYMSSYIGFGKNFTSWSWKRRVVVLIKDLGQWRIYMENKMKNKELK</sequence>
<keyword evidence="5" id="KW-0464">Manganese</keyword>
<dbReference type="SMART" id="SM00955">
    <property type="entry name" value="RNB"/>
    <property type="match status" value="1"/>
</dbReference>
<dbReference type="InterPro" id="IPR001900">
    <property type="entry name" value="RNase_II/R"/>
</dbReference>
<reference evidence="9" key="2">
    <citation type="submission" date="2018-02" db="UniProtKB">
        <authorList>
            <consortium name="EnsemblPlants"/>
        </authorList>
    </citation>
    <scope>IDENTIFICATION</scope>
    <source>
        <strain evidence="9">Williams 82</strain>
    </source>
</reference>
<accession>A0A0R0GK53</accession>
<dbReference type="EMBL" id="CM000846">
    <property type="protein sequence ID" value="KRH18781.1"/>
    <property type="molecule type" value="Genomic_DNA"/>
</dbReference>
<reference evidence="8 9" key="1">
    <citation type="journal article" date="2010" name="Nature">
        <title>Genome sequence of the palaeopolyploid soybean.</title>
        <authorList>
            <person name="Schmutz J."/>
            <person name="Cannon S.B."/>
            <person name="Schlueter J."/>
            <person name="Ma J."/>
            <person name="Mitros T."/>
            <person name="Nelson W."/>
            <person name="Hyten D.L."/>
            <person name="Song Q."/>
            <person name="Thelen J.J."/>
            <person name="Cheng J."/>
            <person name="Xu D."/>
            <person name="Hellsten U."/>
            <person name="May G.D."/>
            <person name="Yu Y."/>
            <person name="Sakurai T."/>
            <person name="Umezawa T."/>
            <person name="Bhattacharyya M.K."/>
            <person name="Sandhu D."/>
            <person name="Valliyodan B."/>
            <person name="Lindquist E."/>
            <person name="Peto M."/>
            <person name="Grant D."/>
            <person name="Shu S."/>
            <person name="Goodstein D."/>
            <person name="Barry K."/>
            <person name="Futrell-Griggs M."/>
            <person name="Abernathy B."/>
            <person name="Du J."/>
            <person name="Tian Z."/>
            <person name="Zhu L."/>
            <person name="Gill N."/>
            <person name="Joshi T."/>
            <person name="Libault M."/>
            <person name="Sethuraman A."/>
            <person name="Zhang X.-C."/>
            <person name="Shinozaki K."/>
            <person name="Nguyen H.T."/>
            <person name="Wing R.A."/>
            <person name="Cregan P."/>
            <person name="Specht J."/>
            <person name="Grimwood J."/>
            <person name="Rokhsar D."/>
            <person name="Stacey G."/>
            <person name="Shoemaker R.C."/>
            <person name="Jackson S.A."/>
        </authorList>
    </citation>
    <scope>NUCLEOTIDE SEQUENCE</scope>
    <source>
        <strain evidence="9">cv. Williams 82</strain>
        <tissue evidence="8">Callus</tissue>
    </source>
</reference>
<keyword evidence="3 5" id="KW-0460">Magnesium</keyword>
<gene>
    <name evidence="9" type="primary">LOC100815252</name>
    <name evidence="8" type="ORF">GLYMA_13G082100</name>
</gene>
<keyword evidence="1 5" id="KW-0963">Cytoplasm</keyword>
<feature type="compositionally biased region" description="Basic residues" evidence="6">
    <location>
        <begin position="20"/>
        <end position="32"/>
    </location>
</feature>
<dbReference type="GO" id="GO:0006402">
    <property type="term" value="P:mRNA catabolic process"/>
    <property type="evidence" value="ECO:0000318"/>
    <property type="project" value="GO_Central"/>
</dbReference>
<dbReference type="AlphaFoldDB" id="A0A0R0GK53"/>
<evidence type="ECO:0000256" key="3">
    <source>
        <dbReference type="ARBA" id="ARBA00022842"/>
    </source>
</evidence>
<feature type="site" description="Important for catalytic activity" evidence="5">
    <location>
        <position position="542"/>
    </location>
</feature>
<dbReference type="GO" id="GO:0000932">
    <property type="term" value="C:P-body"/>
    <property type="evidence" value="ECO:0000318"/>
    <property type="project" value="GO_Central"/>
</dbReference>
<dbReference type="Gramene" id="KRH18781">
    <property type="protein sequence ID" value="KRH18781"/>
    <property type="gene ID" value="GLYMA_13G082100"/>
</dbReference>
<dbReference type="STRING" id="3847.A0A0R0GK53"/>
<feature type="compositionally biased region" description="Basic and acidic residues" evidence="6">
    <location>
        <begin position="9"/>
        <end position="19"/>
    </location>
</feature>
<dbReference type="InterPro" id="IPR041505">
    <property type="entry name" value="Dis3_CSD2"/>
</dbReference>
<dbReference type="EC" id="3.1.13.-" evidence="5"/>
<feature type="domain" description="RNB" evidence="7">
    <location>
        <begin position="522"/>
        <end position="876"/>
    </location>
</feature>
<evidence type="ECO:0000256" key="5">
    <source>
        <dbReference type="HAMAP-Rule" id="MF_03045"/>
    </source>
</evidence>
<dbReference type="FunFam" id="2.40.50.690:FF:000007">
    <property type="entry name" value="DIS3-like exonuclease 2"/>
    <property type="match status" value="1"/>
</dbReference>
<feature type="binding site" evidence="5">
    <location>
        <position position="543"/>
    </location>
    <ligand>
        <name>Mg(2+)</name>
        <dbReference type="ChEBI" id="CHEBI:18420"/>
    </ligand>
</feature>
<comment type="cofactor">
    <cofactor evidence="5">
        <name>Mg(2+)</name>
        <dbReference type="ChEBI" id="CHEBI:18420"/>
    </cofactor>
    <cofactor evidence="5">
        <name>Mn(2+)</name>
        <dbReference type="ChEBI" id="CHEBI:29035"/>
    </cofactor>
</comment>
<evidence type="ECO:0000256" key="6">
    <source>
        <dbReference type="SAM" id="MobiDB-lite"/>
    </source>
</evidence>
<dbReference type="EnsemblPlants" id="KRH18781">
    <property type="protein sequence ID" value="KRH18781"/>
    <property type="gene ID" value="GLYMA_13G082100"/>
</dbReference>
<dbReference type="PANTHER" id="PTHR23355:SF9">
    <property type="entry name" value="DIS3-LIKE EXONUCLEASE 2"/>
    <property type="match status" value="1"/>
</dbReference>
<dbReference type="HAMAP" id="MF_03045">
    <property type="entry name" value="DIS3L2"/>
    <property type="match status" value="1"/>
</dbReference>
<dbReference type="InterPro" id="IPR050180">
    <property type="entry name" value="RNR_Ribonuclease"/>
</dbReference>
<comment type="function">
    <text evidence="5">3'-5'-exoribonuclease that specifically recognizes RNAs polyuridylated at their 3' end and mediates their degradation. Component of an exosome-independent RNA degradation pathway that mediates degradation of cytoplasmic mRNAs that have been deadenylated and subsequently uridylated at their 3'.</text>
</comment>